<dbReference type="Gene3D" id="2.40.160.60">
    <property type="entry name" value="Outer membrane protein transport protein (OMPP1/FadL/TodX)"/>
    <property type="match status" value="1"/>
</dbReference>
<comment type="caution">
    <text evidence="1">The sequence shown here is derived from an EMBL/GenBank/DDBJ whole genome shotgun (WGS) entry which is preliminary data.</text>
</comment>
<proteinExistence type="predicted"/>
<name>A0A0W8FZ21_9ZZZZ</name>
<dbReference type="EMBL" id="LNQE01000532">
    <property type="protein sequence ID" value="KUG26117.1"/>
    <property type="molecule type" value="Genomic_DNA"/>
</dbReference>
<evidence type="ECO:0008006" key="2">
    <source>
        <dbReference type="Google" id="ProtNLM"/>
    </source>
</evidence>
<organism evidence="1">
    <name type="scientific">hydrocarbon metagenome</name>
    <dbReference type="NCBI Taxonomy" id="938273"/>
    <lineage>
        <taxon>unclassified sequences</taxon>
        <taxon>metagenomes</taxon>
        <taxon>ecological metagenomes</taxon>
    </lineage>
</organism>
<dbReference type="SUPFAM" id="SSF56935">
    <property type="entry name" value="Porins"/>
    <property type="match status" value="1"/>
</dbReference>
<accession>A0A0W8FZ21</accession>
<evidence type="ECO:0000313" key="1">
    <source>
        <dbReference type="EMBL" id="KUG26117.1"/>
    </source>
</evidence>
<dbReference type="NCBIfam" id="NF033709">
    <property type="entry name" value="PorV_fam"/>
    <property type="match status" value="1"/>
</dbReference>
<dbReference type="AlphaFoldDB" id="A0A0W8FZ21"/>
<gene>
    <name evidence="1" type="ORF">ASZ90_004049</name>
</gene>
<sequence length="325" mass="35488">MSLSVSAQDKAGVAGAHELLIPTSAVGLSLSDAYIAGISGLDALTYNPAGLYFLDNDIAAMFSYMQYLADINFSYAAIGFKFEKFGVIAINVRNLDFGDIPITTVEKPYGTGENFSPTYITAGITYSNSLSDNLTVGISANLVTEKILQTTASTVSFDLGFQIVRMFGIGGLKFGGVLKNLGPALQFDGADLLSQTDRSGTGRIDFIKYDTPEFELPLQVVVGIAYDKKITEDYSISFSSAFQSSEYFNNEYKIGGEFSYDNLVYLRGGYTYIQEADENSDYNIFGPTFGAGFRIKGDFNVVVDYGFRQARFFSNNHIISVRLGF</sequence>
<reference evidence="1" key="1">
    <citation type="journal article" date="2015" name="Proc. Natl. Acad. Sci. U.S.A.">
        <title>Networks of energetic and metabolic interactions define dynamics in microbial communities.</title>
        <authorList>
            <person name="Embree M."/>
            <person name="Liu J.K."/>
            <person name="Al-Bassam M.M."/>
            <person name="Zengler K."/>
        </authorList>
    </citation>
    <scope>NUCLEOTIDE SEQUENCE</scope>
</reference>
<protein>
    <recommendedName>
        <fullName evidence="2">PorV/PorQ family protein</fullName>
    </recommendedName>
</protein>